<feature type="transmembrane region" description="Helical" evidence="7">
    <location>
        <begin position="137"/>
        <end position="160"/>
    </location>
</feature>
<keyword evidence="6 7" id="KW-0472">Membrane</keyword>
<feature type="transmembrane region" description="Helical" evidence="7">
    <location>
        <begin position="166"/>
        <end position="186"/>
    </location>
</feature>
<dbReference type="InterPro" id="IPR010290">
    <property type="entry name" value="TM_effector"/>
</dbReference>
<proteinExistence type="predicted"/>
<feature type="transmembrane region" description="Helical" evidence="7">
    <location>
        <begin position="47"/>
        <end position="67"/>
    </location>
</feature>
<dbReference type="EMBL" id="VWXF01000001">
    <property type="protein sequence ID" value="NIF20431.1"/>
    <property type="molecule type" value="Genomic_DNA"/>
</dbReference>
<feature type="transmembrane region" description="Helical" evidence="7">
    <location>
        <begin position="74"/>
        <end position="91"/>
    </location>
</feature>
<dbReference type="PANTHER" id="PTHR23513:SF11">
    <property type="entry name" value="STAPHYLOFERRIN A TRANSPORTER"/>
    <property type="match status" value="1"/>
</dbReference>
<feature type="transmembrane region" description="Helical" evidence="7">
    <location>
        <begin position="97"/>
        <end position="116"/>
    </location>
</feature>
<protein>
    <submittedName>
        <fullName evidence="8">MFS transporter</fullName>
    </submittedName>
</protein>
<evidence type="ECO:0000256" key="1">
    <source>
        <dbReference type="ARBA" id="ARBA00004651"/>
    </source>
</evidence>
<keyword evidence="4 7" id="KW-0812">Transmembrane</keyword>
<keyword evidence="2" id="KW-0813">Transport</keyword>
<reference evidence="8 9" key="1">
    <citation type="journal article" date="2019" name="bioRxiv">
        <title>Bacteria contribute to plant secondary compound degradation in a generalist herbivore system.</title>
        <authorList>
            <person name="Francoeur C.B."/>
            <person name="Khadempour L."/>
            <person name="Moreira-Soto R.D."/>
            <person name="Gotting K."/>
            <person name="Book A.J."/>
            <person name="Pinto-Tomas A.A."/>
            <person name="Keefover-Ring K."/>
            <person name="Currie C.R."/>
        </authorList>
    </citation>
    <scope>NUCLEOTIDE SEQUENCE [LARGE SCALE GENOMIC DNA]</scope>
    <source>
        <strain evidence="8">Acro-835</strain>
    </source>
</reference>
<feature type="transmembrane region" description="Helical" evidence="7">
    <location>
        <begin position="276"/>
        <end position="293"/>
    </location>
</feature>
<dbReference type="RefSeq" id="WP_167012415.1">
    <property type="nucleotide sequence ID" value="NZ_VWXF01000001.1"/>
</dbReference>
<keyword evidence="3" id="KW-1003">Cell membrane</keyword>
<sequence>MVTVNLMRNRTFAAYWSGTLALQLVNQVQTLLFAWSWSQLTSDNAFWVYFATNIPFALLTLFVGYLGDKFSRKGLHLIGQVFVLAGLILAYDYFSHTVNFALGLLSLLLMNNGIAIRGPSYQATIVSLFPVEKTESVLSVHGMAVNIARVLSPLLLALVLRFNLPTLPAAIGAIATLWAAFTIVVLDQGAWLSSHLREKTSPALRKIPFKLIGIAYAVAFCCCSLQVLTPSIAQNYTLLNPQVPVLSAFSMMMGLGAIGGTLFVHKLPRISASYQVAALLMLYALLLLMTFPAELTSTSISMLICGLCTFVILVKLNVLFTRTFPPQQRAFGLSVYFFSVYLGAASGSIFWGMLAHRYGINHSLFISAVAGGALSLYFYRYFKADVAAVNA</sequence>
<evidence type="ECO:0000256" key="3">
    <source>
        <dbReference type="ARBA" id="ARBA00022475"/>
    </source>
</evidence>
<dbReference type="Proteomes" id="UP001515683">
    <property type="component" value="Unassembled WGS sequence"/>
</dbReference>
<dbReference type="Gene3D" id="1.20.1250.20">
    <property type="entry name" value="MFS general substrate transporter like domains"/>
    <property type="match status" value="1"/>
</dbReference>
<organism evidence="8 9">
    <name type="scientific">Candidatus Pantoea multigeneris</name>
    <dbReference type="NCBI Taxonomy" id="2608357"/>
    <lineage>
        <taxon>Bacteria</taxon>
        <taxon>Pseudomonadati</taxon>
        <taxon>Pseudomonadota</taxon>
        <taxon>Gammaproteobacteria</taxon>
        <taxon>Enterobacterales</taxon>
        <taxon>Erwiniaceae</taxon>
        <taxon>Pantoea</taxon>
    </lineage>
</organism>
<dbReference type="InterPro" id="IPR036259">
    <property type="entry name" value="MFS_trans_sf"/>
</dbReference>
<dbReference type="PANTHER" id="PTHR23513">
    <property type="entry name" value="INTEGRAL MEMBRANE EFFLUX PROTEIN-RELATED"/>
    <property type="match status" value="1"/>
</dbReference>
<evidence type="ECO:0000256" key="6">
    <source>
        <dbReference type="ARBA" id="ARBA00023136"/>
    </source>
</evidence>
<evidence type="ECO:0000313" key="9">
    <source>
        <dbReference type="Proteomes" id="UP001515683"/>
    </source>
</evidence>
<dbReference type="Pfam" id="PF05977">
    <property type="entry name" value="MFS_3"/>
    <property type="match status" value="1"/>
</dbReference>
<comment type="subcellular location">
    <subcellularLocation>
        <location evidence="1">Cell membrane</location>
        <topology evidence="1">Multi-pass membrane protein</topology>
    </subcellularLocation>
</comment>
<keyword evidence="5 7" id="KW-1133">Transmembrane helix</keyword>
<evidence type="ECO:0000256" key="2">
    <source>
        <dbReference type="ARBA" id="ARBA00022448"/>
    </source>
</evidence>
<comment type="caution">
    <text evidence="8">The sequence shown here is derived from an EMBL/GenBank/DDBJ whole genome shotgun (WGS) entry which is preliminary data.</text>
</comment>
<feature type="transmembrane region" description="Helical" evidence="7">
    <location>
        <begin position="299"/>
        <end position="318"/>
    </location>
</feature>
<feature type="transmembrane region" description="Helical" evidence="7">
    <location>
        <begin position="207"/>
        <end position="233"/>
    </location>
</feature>
<feature type="transmembrane region" description="Helical" evidence="7">
    <location>
        <begin position="360"/>
        <end position="379"/>
    </location>
</feature>
<evidence type="ECO:0000256" key="4">
    <source>
        <dbReference type="ARBA" id="ARBA00022692"/>
    </source>
</evidence>
<dbReference type="SUPFAM" id="SSF103473">
    <property type="entry name" value="MFS general substrate transporter"/>
    <property type="match status" value="1"/>
</dbReference>
<evidence type="ECO:0000256" key="7">
    <source>
        <dbReference type="SAM" id="Phobius"/>
    </source>
</evidence>
<name>A0ABX0R4U5_9GAMM</name>
<evidence type="ECO:0000256" key="5">
    <source>
        <dbReference type="ARBA" id="ARBA00022989"/>
    </source>
</evidence>
<keyword evidence="9" id="KW-1185">Reference proteome</keyword>
<feature type="transmembrane region" description="Helical" evidence="7">
    <location>
        <begin position="12"/>
        <end position="35"/>
    </location>
</feature>
<accession>A0ABX0R4U5</accession>
<feature type="transmembrane region" description="Helical" evidence="7">
    <location>
        <begin position="245"/>
        <end position="264"/>
    </location>
</feature>
<gene>
    <name evidence="8" type="ORF">F3J40_02215</name>
</gene>
<evidence type="ECO:0000313" key="8">
    <source>
        <dbReference type="EMBL" id="NIF20431.1"/>
    </source>
</evidence>
<feature type="transmembrane region" description="Helical" evidence="7">
    <location>
        <begin position="330"/>
        <end position="354"/>
    </location>
</feature>